<name>A0A5K7ZJF5_9BACT</name>
<proteinExistence type="predicted"/>
<gene>
    <name evidence="1" type="primary">hcp1</name>
    <name evidence="1" type="ORF">DSCO28_20800</name>
</gene>
<dbReference type="EMBL" id="AP021876">
    <property type="protein sequence ID" value="BBO81514.1"/>
    <property type="molecule type" value="Genomic_DNA"/>
</dbReference>
<dbReference type="InterPro" id="IPR053165">
    <property type="entry name" value="HSI-I_assembly_Hcp1"/>
</dbReference>
<reference evidence="1 2" key="1">
    <citation type="submission" date="2019-11" db="EMBL/GenBank/DDBJ databases">
        <title>Comparative genomics of hydrocarbon-degrading Desulfosarcina strains.</title>
        <authorList>
            <person name="Watanabe M."/>
            <person name="Kojima H."/>
            <person name="Fukui M."/>
        </authorList>
    </citation>
    <scope>NUCLEOTIDE SEQUENCE [LARGE SCALE GENOMIC DNA]</scope>
    <source>
        <strain evidence="1 2">28bB2T</strain>
    </source>
</reference>
<evidence type="ECO:0000313" key="2">
    <source>
        <dbReference type="Proteomes" id="UP000425960"/>
    </source>
</evidence>
<sequence length="160" mass="17285">MAVDMFIKIDGINGESQDDKHKDEIDVLAWSWGASQSGTTHMGGGSGSGKASFQDISITKYVDKASHNLLKHVANGIHIKTANLVVRKAGGSPLEYIKIDMKNILVTSVSTGGSGGEDRLTENVTLNFEEFKYTYTPQKTDGTGDSPLPYAFNIMKNKDA</sequence>
<dbReference type="PANTHER" id="PTHR36152:SF5">
    <property type="entry name" value="PROTEIN HCP1"/>
    <property type="match status" value="1"/>
</dbReference>
<evidence type="ECO:0000313" key="1">
    <source>
        <dbReference type="EMBL" id="BBO81514.1"/>
    </source>
</evidence>
<dbReference type="Gene3D" id="2.30.110.20">
    <property type="entry name" value="Hcp1-like"/>
    <property type="match status" value="1"/>
</dbReference>
<dbReference type="SUPFAM" id="SSF141452">
    <property type="entry name" value="Hcp1-like"/>
    <property type="match status" value="1"/>
</dbReference>
<dbReference type="PANTHER" id="PTHR36152">
    <property type="entry name" value="CYTOPLASMIC PROTEIN-RELATED"/>
    <property type="match status" value="1"/>
</dbReference>
<dbReference type="Proteomes" id="UP000425960">
    <property type="component" value="Chromosome"/>
</dbReference>
<dbReference type="KEGG" id="dov:DSCO28_20800"/>
<dbReference type="InterPro" id="IPR008514">
    <property type="entry name" value="T6SS_Hcp"/>
</dbReference>
<dbReference type="Pfam" id="PF05638">
    <property type="entry name" value="T6SS_HCP"/>
    <property type="match status" value="1"/>
</dbReference>
<accession>A0A5K7ZJF5</accession>
<organism evidence="1 2">
    <name type="scientific">Desulfosarcina ovata subsp. sediminis</name>
    <dbReference type="NCBI Taxonomy" id="885957"/>
    <lineage>
        <taxon>Bacteria</taxon>
        <taxon>Pseudomonadati</taxon>
        <taxon>Thermodesulfobacteriota</taxon>
        <taxon>Desulfobacteria</taxon>
        <taxon>Desulfobacterales</taxon>
        <taxon>Desulfosarcinaceae</taxon>
        <taxon>Desulfosarcina</taxon>
    </lineage>
</organism>
<protein>
    <submittedName>
        <fullName evidence="1">Protein hcp1</fullName>
    </submittedName>
</protein>
<dbReference type="InterPro" id="IPR036624">
    <property type="entry name" value="Hcp1-lik_sf"/>
</dbReference>
<dbReference type="RefSeq" id="WP_155322201.1">
    <property type="nucleotide sequence ID" value="NZ_AP021876.1"/>
</dbReference>
<dbReference type="AlphaFoldDB" id="A0A5K7ZJF5"/>